<dbReference type="AlphaFoldDB" id="K5Y887"/>
<reference evidence="1 2" key="1">
    <citation type="submission" date="2012-02" db="EMBL/GenBank/DDBJ databases">
        <title>The Genome Sequence of Parabacteroides goldsteinii CL02T12C30.</title>
        <authorList>
            <consortium name="The Broad Institute Genome Sequencing Platform"/>
            <person name="Earl A."/>
            <person name="Ward D."/>
            <person name="Feldgarden M."/>
            <person name="Gevers D."/>
            <person name="Zitomersky N.L."/>
            <person name="Coyne M.J."/>
            <person name="Comstock L.E."/>
            <person name="Young S.K."/>
            <person name="Zeng Q."/>
            <person name="Gargeya S."/>
            <person name="Fitzgerald M."/>
            <person name="Haas B."/>
            <person name="Abouelleil A."/>
            <person name="Alvarado L."/>
            <person name="Arachchi H.M."/>
            <person name="Berlin A."/>
            <person name="Chapman S.B."/>
            <person name="Gearin G."/>
            <person name="Goldberg J."/>
            <person name="Griggs A."/>
            <person name="Gujja S."/>
            <person name="Hansen M."/>
            <person name="Heiman D."/>
            <person name="Howarth C."/>
            <person name="Larimer J."/>
            <person name="Lui A."/>
            <person name="MacDonald P.J.P."/>
            <person name="McCowen C."/>
            <person name="Montmayeur A."/>
            <person name="Murphy C."/>
            <person name="Neiman D."/>
            <person name="Pearson M."/>
            <person name="Priest M."/>
            <person name="Roberts A."/>
            <person name="Saif S."/>
            <person name="Shea T."/>
            <person name="Sisk P."/>
            <person name="Stolte C."/>
            <person name="Sykes S."/>
            <person name="Wortman J."/>
            <person name="Nusbaum C."/>
            <person name="Birren B."/>
        </authorList>
    </citation>
    <scope>NUCLEOTIDE SEQUENCE [LARGE SCALE GENOMIC DNA]</scope>
    <source>
        <strain evidence="1 2">CL02T12C30</strain>
    </source>
</reference>
<dbReference type="RefSeq" id="WP_007657978.1">
    <property type="nucleotide sequence ID" value="NZ_JH976475.1"/>
</dbReference>
<evidence type="ECO:0000313" key="2">
    <source>
        <dbReference type="Proteomes" id="UP000006330"/>
    </source>
</evidence>
<dbReference type="Proteomes" id="UP000006330">
    <property type="component" value="Unassembled WGS sequence"/>
</dbReference>
<evidence type="ECO:0000313" key="1">
    <source>
        <dbReference type="EMBL" id="EKN09437.1"/>
    </source>
</evidence>
<name>K5Y887_9BACT</name>
<sequence>MSYNVLTELFDHITDLREYVPYVGSDIELEEINPSAIGARKQIQGIITPSIWKSIIEDKESEAWHHLKLAFGNLTMHKAVIFSTIAKRMSGGADVYKYELENMRRQYIDNYFNAMDSLINELDTNEAYQEAWRKTTDFQYMDRLRIKTTAEFNSLYGIDMSYLFFFRTIAIQREVLDDTIGGYFTSIEDRKAEFEVKLKRALAMLVISVALCRFDIIEFPATIRSLFDEQKSSRNGTDERNGQLGLAATLQSQAMEAIKAIDLALSEPESGNIDSTTSYNRESDKIFLMS</sequence>
<dbReference type="EMBL" id="AGZO01000031">
    <property type="protein sequence ID" value="EKN09437.1"/>
    <property type="molecule type" value="Genomic_DNA"/>
</dbReference>
<comment type="caution">
    <text evidence="1">The sequence shown here is derived from an EMBL/GenBank/DDBJ whole genome shotgun (WGS) entry which is preliminary data.</text>
</comment>
<dbReference type="HOGENOM" id="CLU_959240_0_0_10"/>
<dbReference type="PATRIC" id="fig|999418.3.peg.4538"/>
<gene>
    <name evidence="1" type="ORF">HMPREF1076_04466</name>
</gene>
<protein>
    <submittedName>
        <fullName evidence="1">Uncharacterized protein</fullName>
    </submittedName>
</protein>
<dbReference type="OrthoDB" id="1067452at2"/>
<proteinExistence type="predicted"/>
<organism evidence="1 2">
    <name type="scientific">Parabacteroides goldsteinii CL02T12C30</name>
    <dbReference type="NCBI Taxonomy" id="999418"/>
    <lineage>
        <taxon>Bacteria</taxon>
        <taxon>Pseudomonadati</taxon>
        <taxon>Bacteroidota</taxon>
        <taxon>Bacteroidia</taxon>
        <taxon>Bacteroidales</taxon>
        <taxon>Tannerellaceae</taxon>
        <taxon>Parabacteroides</taxon>
    </lineage>
</organism>
<accession>K5Y887</accession>